<organism evidence="1 2">
    <name type="scientific">Arthroderma otae (strain ATCC MYA-4605 / CBS 113480)</name>
    <name type="common">Microsporum canis</name>
    <dbReference type="NCBI Taxonomy" id="554155"/>
    <lineage>
        <taxon>Eukaryota</taxon>
        <taxon>Fungi</taxon>
        <taxon>Dikarya</taxon>
        <taxon>Ascomycota</taxon>
        <taxon>Pezizomycotina</taxon>
        <taxon>Eurotiomycetes</taxon>
        <taxon>Eurotiomycetidae</taxon>
        <taxon>Onygenales</taxon>
        <taxon>Arthrodermataceae</taxon>
        <taxon>Microsporum</taxon>
    </lineage>
</organism>
<dbReference type="EMBL" id="DS995704">
    <property type="protein sequence ID" value="EEQ31450.1"/>
    <property type="molecule type" value="Genomic_DNA"/>
</dbReference>
<dbReference type="InterPro" id="IPR011009">
    <property type="entry name" value="Kinase-like_dom_sf"/>
</dbReference>
<sequence>MTFMDDSMIGRWLSDLPMDDLTRKSTSKPELRRFIHHEKPIRYLHNLGGGAEGVVYHVEIEGNNYALKVFKQWTYQGPKSLRLRERETHYVSPIANEARAFARLDSIGKNGTWAVKCHGWIKLSGDQRPKFLQDYTPWAIVKDYIPHPVALTDVPEIRRKMKIARKALLFPEDAQPRNYRGSFLVDLGRVRTYPYPRRLWSNSKRMEYFKWFDKDTSEWEESVRDGSVIDGWVNEQLKEGILGGIAFAEECGDHLRAKELRIQAAKEFMSRNRTLKRVRLSNQIKKRSTNHRK</sequence>
<dbReference type="Pfam" id="PF13095">
    <property type="entry name" value="FTA2"/>
    <property type="match status" value="1"/>
</dbReference>
<accession>C5FPD4</accession>
<reference evidence="2" key="1">
    <citation type="journal article" date="2012" name="MBio">
        <title>Comparative genome analysis of Trichophyton rubrum and related dermatophytes reveals candidate genes involved in infection.</title>
        <authorList>
            <person name="Martinez D.A."/>
            <person name="Oliver B.G."/>
            <person name="Graeser Y."/>
            <person name="Goldberg J.M."/>
            <person name="Li W."/>
            <person name="Martinez-Rossi N.M."/>
            <person name="Monod M."/>
            <person name="Shelest E."/>
            <person name="Barton R.C."/>
            <person name="Birch E."/>
            <person name="Brakhage A.A."/>
            <person name="Chen Z."/>
            <person name="Gurr S.J."/>
            <person name="Heiman D."/>
            <person name="Heitman J."/>
            <person name="Kosti I."/>
            <person name="Rossi A."/>
            <person name="Saif S."/>
            <person name="Samalova M."/>
            <person name="Saunders C.W."/>
            <person name="Shea T."/>
            <person name="Summerbell R.C."/>
            <person name="Xu J."/>
            <person name="Young S."/>
            <person name="Zeng Q."/>
            <person name="Birren B.W."/>
            <person name="Cuomo C.A."/>
            <person name="White T.C."/>
        </authorList>
    </citation>
    <scope>NUCLEOTIDE SEQUENCE [LARGE SCALE GENOMIC DNA]</scope>
    <source>
        <strain evidence="2">ATCC MYA-4605 / CBS 113480</strain>
    </source>
</reference>
<dbReference type="InterPro" id="IPR025213">
    <property type="entry name" value="Sim4_Fta2"/>
</dbReference>
<keyword evidence="2" id="KW-1185">Reference proteome</keyword>
<dbReference type="eggNOG" id="ENOG502T0VF">
    <property type="taxonomic scope" value="Eukaryota"/>
</dbReference>
<protein>
    <recommendedName>
        <fullName evidence="3">Protein kinase domain-containing protein</fullName>
    </recommendedName>
</protein>
<dbReference type="GeneID" id="9224602"/>
<dbReference type="AlphaFoldDB" id="C5FPD4"/>
<dbReference type="RefSeq" id="XP_002846532.1">
    <property type="nucleotide sequence ID" value="XM_002846486.1"/>
</dbReference>
<name>C5FPD4_ARTOC</name>
<dbReference type="VEuPathDB" id="FungiDB:MCYG_04269"/>
<gene>
    <name evidence="1" type="ORF">MCYG_04269</name>
</gene>
<dbReference type="HOGENOM" id="CLU_088683_0_0_1"/>
<evidence type="ECO:0000313" key="2">
    <source>
        <dbReference type="Proteomes" id="UP000002035"/>
    </source>
</evidence>
<dbReference type="STRING" id="554155.C5FPD4"/>
<evidence type="ECO:0008006" key="3">
    <source>
        <dbReference type="Google" id="ProtNLM"/>
    </source>
</evidence>
<dbReference type="OMA" id="HEKPIRY"/>
<proteinExistence type="predicted"/>
<dbReference type="OrthoDB" id="3432781at2759"/>
<evidence type="ECO:0000313" key="1">
    <source>
        <dbReference type="EMBL" id="EEQ31450.1"/>
    </source>
</evidence>
<dbReference type="SUPFAM" id="SSF56112">
    <property type="entry name" value="Protein kinase-like (PK-like)"/>
    <property type="match status" value="1"/>
</dbReference>
<dbReference type="Proteomes" id="UP000002035">
    <property type="component" value="Unassembled WGS sequence"/>
</dbReference>